<protein>
    <recommendedName>
        <fullName evidence="2">DUF7896 domain-containing protein</fullName>
    </recommendedName>
</protein>
<dbReference type="HOGENOM" id="CLU_338016_0_0_1"/>
<proteinExistence type="predicted"/>
<feature type="domain" description="DUF7896" evidence="2">
    <location>
        <begin position="174"/>
        <end position="254"/>
    </location>
</feature>
<feature type="compositionally biased region" description="Low complexity" evidence="1">
    <location>
        <begin position="457"/>
        <end position="482"/>
    </location>
</feature>
<dbReference type="RefSeq" id="XP_016621671.1">
    <property type="nucleotide sequence ID" value="XM_016762724.1"/>
</dbReference>
<organism evidence="3 4">
    <name type="scientific">Cladophialophora bantiana (strain ATCC 10958 / CBS 173.52 / CDC B-1940 / NIH 8579)</name>
    <name type="common">Xylohypha bantiana</name>
    <dbReference type="NCBI Taxonomy" id="1442370"/>
    <lineage>
        <taxon>Eukaryota</taxon>
        <taxon>Fungi</taxon>
        <taxon>Dikarya</taxon>
        <taxon>Ascomycota</taxon>
        <taxon>Pezizomycotina</taxon>
        <taxon>Eurotiomycetes</taxon>
        <taxon>Chaetothyriomycetidae</taxon>
        <taxon>Chaetothyriales</taxon>
        <taxon>Herpotrichiellaceae</taxon>
        <taxon>Cladophialophora</taxon>
    </lineage>
</organism>
<evidence type="ECO:0000259" key="2">
    <source>
        <dbReference type="Pfam" id="PF25438"/>
    </source>
</evidence>
<dbReference type="PANTHER" id="PTHR42031">
    <property type="entry name" value="KEY LIME PATHOGENICITY PROTEIN"/>
    <property type="match status" value="1"/>
</dbReference>
<dbReference type="EMBL" id="KN846985">
    <property type="protein sequence ID" value="KIW95002.1"/>
    <property type="molecule type" value="Genomic_DNA"/>
</dbReference>
<dbReference type="AlphaFoldDB" id="A0A0D2G8X3"/>
<accession>A0A0D2G8X3</accession>
<dbReference type="InterPro" id="IPR057218">
    <property type="entry name" value="DUF7896"/>
</dbReference>
<reference evidence="3" key="1">
    <citation type="submission" date="2015-01" db="EMBL/GenBank/DDBJ databases">
        <title>The Genome Sequence of Cladophialophora bantiana CBS 173.52.</title>
        <authorList>
            <consortium name="The Broad Institute Genomics Platform"/>
            <person name="Cuomo C."/>
            <person name="de Hoog S."/>
            <person name="Gorbushina A."/>
            <person name="Stielow B."/>
            <person name="Teixiera M."/>
            <person name="Abouelleil A."/>
            <person name="Chapman S.B."/>
            <person name="Priest M."/>
            <person name="Young S.K."/>
            <person name="Wortman J."/>
            <person name="Nusbaum C."/>
            <person name="Birren B."/>
        </authorList>
    </citation>
    <scope>NUCLEOTIDE SEQUENCE [LARGE SCALE GENOMIC DNA]</scope>
    <source>
        <strain evidence="3">CBS 173.52</strain>
    </source>
</reference>
<evidence type="ECO:0000313" key="3">
    <source>
        <dbReference type="EMBL" id="KIW95002.1"/>
    </source>
</evidence>
<keyword evidence="4" id="KW-1185">Reference proteome</keyword>
<dbReference type="Proteomes" id="UP000053789">
    <property type="component" value="Unassembled WGS sequence"/>
</dbReference>
<name>A0A0D2G8X3_CLAB1</name>
<feature type="region of interest" description="Disordered" evidence="1">
    <location>
        <begin position="739"/>
        <end position="764"/>
    </location>
</feature>
<dbReference type="VEuPathDB" id="FungiDB:Z519_04982"/>
<gene>
    <name evidence="3" type="ORF">Z519_04982</name>
</gene>
<sequence length="842" mass="94594">MLLVLAGFDLFTQTFYDHPFLTPREEQSEYQPKLADNAFASGRAPSFLNLSDNPQTRDWHSPRDIMDSGYNSRTISRSPSEEASCFIASQFETDAPFPSDSAYYFEDKSIDAFSRVKISNLDEDAAHKATIQKSFHQQPPRRTLPCPLCHDPPQGYHDEHELRRHIDQHHAQSRRVWICKEAQPGGTFLAGCIACKNEKPYWATYDATGHLLRAHFLPRINKRNSWDKKSEVTGGPGIEDWSLVGIDFKDWMYEAVEVRDGDKLVFVSLYPSPVIVQSDSEVGRPVTISGRENDLKHNLFEAPSGANEQSKVSDDTLGIISHRNFAETYASESTIDFPQPNADDVRSGTASARQESYSPVIQPIALPADATGSEVSYVPSTPQSSLSRAVDSSRSLVSISEGELSFMGMENSRATEIPPPRFNSNTATFLNGLAQRIVDRCIHGSYQHRPRMRVGSEHTSSSESASSSQPATRTTSATSQSSNLLGLHPRGIGPDEPDDDDSSKRSPVLKRKVDEEEPPSKLFACPYAKFNPSKYSRENLAEPAYWNCSSCCLRDISRLKQHLYRIHKRPDYYCGSCFKSYKSREQLDEHTRQRPPCELQGPRYEDKMTDDQFQAIKRRIIRGDPCELWFNIYSVLFPGAPRPSSPFVTTADATMINHFVNLFRWVGPQELMSMMLDRRQQPGQYPPLDLSTQVIVDEAFEIALPSYLRQTQSQSSQPSMNPAVEDSEEDVFTMAPIRNATQSAAPSNRHENAPIEPRAPEITGSIDQLTDSNIQFLNTEDWPMHAFDPSQVNAAFGSYAASDFPGMNQEDLYAMSGLHSTTIPTQRGLPNWSNEIPWNGNQ</sequence>
<dbReference type="PANTHER" id="PTHR42031:SF1">
    <property type="entry name" value="KEY LIME PATHOGENICITY PROTEIN"/>
    <property type="match status" value="1"/>
</dbReference>
<evidence type="ECO:0000256" key="1">
    <source>
        <dbReference type="SAM" id="MobiDB-lite"/>
    </source>
</evidence>
<evidence type="ECO:0000313" key="4">
    <source>
        <dbReference type="Proteomes" id="UP000053789"/>
    </source>
</evidence>
<feature type="region of interest" description="Disordered" evidence="1">
    <location>
        <begin position="451"/>
        <end position="515"/>
    </location>
</feature>
<dbReference type="GeneID" id="27697910"/>
<dbReference type="OrthoDB" id="3521097at2759"/>
<dbReference type="Pfam" id="PF25438">
    <property type="entry name" value="DUF7896"/>
    <property type="match status" value="1"/>
</dbReference>